<keyword evidence="4" id="KW-1185">Reference proteome</keyword>
<dbReference type="InterPro" id="IPR027463">
    <property type="entry name" value="AcrB_DN_DC_subdom"/>
</dbReference>
<feature type="transmembrane region" description="Helical" evidence="2">
    <location>
        <begin position="879"/>
        <end position="898"/>
    </location>
</feature>
<dbReference type="Gene3D" id="3.30.70.1440">
    <property type="entry name" value="Multidrug efflux transporter AcrB pore domain"/>
    <property type="match status" value="1"/>
</dbReference>
<dbReference type="PRINTS" id="PR00702">
    <property type="entry name" value="ACRIFLAVINRP"/>
</dbReference>
<keyword evidence="2" id="KW-0472">Membrane</keyword>
<feature type="transmembrane region" description="Helical" evidence="2">
    <location>
        <begin position="905"/>
        <end position="925"/>
    </location>
</feature>
<keyword evidence="2" id="KW-1133">Transmembrane helix</keyword>
<dbReference type="SUPFAM" id="SSF82866">
    <property type="entry name" value="Multidrug efflux transporter AcrB transmembrane domain"/>
    <property type="match status" value="2"/>
</dbReference>
<dbReference type="OrthoDB" id="5287122at2"/>
<comment type="caution">
    <text evidence="3">The sequence shown here is derived from an EMBL/GenBank/DDBJ whole genome shotgun (WGS) entry which is preliminary data.</text>
</comment>
<feature type="transmembrane region" description="Helical" evidence="2">
    <location>
        <begin position="1012"/>
        <end position="1034"/>
    </location>
</feature>
<proteinExistence type="predicted"/>
<feature type="transmembrane region" description="Helical" evidence="2">
    <location>
        <begin position="459"/>
        <end position="478"/>
    </location>
</feature>
<evidence type="ECO:0000256" key="2">
    <source>
        <dbReference type="SAM" id="Phobius"/>
    </source>
</evidence>
<dbReference type="GO" id="GO:0042910">
    <property type="term" value="F:xenobiotic transmembrane transporter activity"/>
    <property type="evidence" value="ECO:0007669"/>
    <property type="project" value="TreeGrafter"/>
</dbReference>
<dbReference type="Gene3D" id="1.20.1640.10">
    <property type="entry name" value="Multidrug efflux transporter AcrB transmembrane domain"/>
    <property type="match status" value="2"/>
</dbReference>
<reference evidence="3 4" key="1">
    <citation type="journal article" date="2010" name="J. Bacteriol.">
        <title>Genome sequence of the oligotrophic marine Gammaproteobacterium HTCC2143, isolated from the Oregon Coast.</title>
        <authorList>
            <person name="Oh H.M."/>
            <person name="Kang I."/>
            <person name="Ferriera S."/>
            <person name="Giovannoni S.J."/>
            <person name="Cho J.C."/>
        </authorList>
    </citation>
    <scope>NUCLEOTIDE SEQUENCE [LARGE SCALE GENOMIC DNA]</scope>
    <source>
        <strain evidence="3 4">HTCC2143</strain>
    </source>
</reference>
<feature type="transmembrane region" description="Helical" evidence="2">
    <location>
        <begin position="424"/>
        <end position="447"/>
    </location>
</feature>
<organism evidence="3 4">
    <name type="scientific">marine gamma proteobacterium HTCC2143</name>
    <dbReference type="NCBI Taxonomy" id="247633"/>
    <lineage>
        <taxon>Bacteria</taxon>
        <taxon>Pseudomonadati</taxon>
        <taxon>Pseudomonadota</taxon>
        <taxon>Gammaproteobacteria</taxon>
        <taxon>Cellvibrionales</taxon>
        <taxon>Spongiibacteraceae</taxon>
        <taxon>BD1-7 clade</taxon>
    </lineage>
</organism>
<dbReference type="Gene3D" id="3.30.70.1320">
    <property type="entry name" value="Multidrug efflux transporter AcrB pore domain like"/>
    <property type="match status" value="1"/>
</dbReference>
<dbReference type="Pfam" id="PF00873">
    <property type="entry name" value="ACR_tran"/>
    <property type="match status" value="1"/>
</dbReference>
<dbReference type="Proteomes" id="UP000004931">
    <property type="component" value="Unassembled WGS sequence"/>
</dbReference>
<feature type="transmembrane region" description="Helical" evidence="2">
    <location>
        <begin position="964"/>
        <end position="992"/>
    </location>
</feature>
<accession>A0YEJ0</accession>
<keyword evidence="1" id="KW-0175">Coiled coil</keyword>
<dbReference type="SUPFAM" id="SSF82693">
    <property type="entry name" value="Multidrug efflux transporter AcrB pore domain, PN1, PN2, PC1 and PC2 subdomains"/>
    <property type="match status" value="2"/>
</dbReference>
<dbReference type="AlphaFoldDB" id="A0YEJ0"/>
<feature type="transmembrane region" description="Helical" evidence="2">
    <location>
        <begin position="382"/>
        <end position="403"/>
    </location>
</feature>
<name>A0YEJ0_9GAMM</name>
<dbReference type="Gene3D" id="3.30.2090.10">
    <property type="entry name" value="Multidrug efflux transporter AcrB TolC docking domain, DN and DC subdomains"/>
    <property type="match status" value="2"/>
</dbReference>
<feature type="transmembrane region" description="Helical" evidence="2">
    <location>
        <begin position="525"/>
        <end position="547"/>
    </location>
</feature>
<dbReference type="PANTHER" id="PTHR32063">
    <property type="match status" value="1"/>
</dbReference>
<dbReference type="InterPro" id="IPR001036">
    <property type="entry name" value="Acrflvin-R"/>
</dbReference>
<dbReference type="eggNOG" id="COG0841">
    <property type="taxonomic scope" value="Bacteria"/>
</dbReference>
<evidence type="ECO:0000256" key="1">
    <source>
        <dbReference type="SAM" id="Coils"/>
    </source>
</evidence>
<evidence type="ECO:0000313" key="4">
    <source>
        <dbReference type="Proteomes" id="UP000004931"/>
    </source>
</evidence>
<gene>
    <name evidence="3" type="ORF">GP2143_02844</name>
</gene>
<dbReference type="STRING" id="247633.GP2143_02844"/>
<feature type="transmembrane region" description="Helical" evidence="2">
    <location>
        <begin position="330"/>
        <end position="350"/>
    </location>
</feature>
<dbReference type="GO" id="GO:0005886">
    <property type="term" value="C:plasma membrane"/>
    <property type="evidence" value="ECO:0007669"/>
    <property type="project" value="TreeGrafter"/>
</dbReference>
<dbReference type="EMBL" id="AAVT01000006">
    <property type="protein sequence ID" value="EAW30826.1"/>
    <property type="molecule type" value="Genomic_DNA"/>
</dbReference>
<dbReference type="Gene3D" id="3.30.70.1430">
    <property type="entry name" value="Multidrug efflux transporter AcrB pore domain"/>
    <property type="match status" value="2"/>
</dbReference>
<dbReference type="SUPFAM" id="SSF82714">
    <property type="entry name" value="Multidrug efflux transporter AcrB TolC docking domain, DN and DC subdomains"/>
    <property type="match status" value="2"/>
</dbReference>
<keyword evidence="2" id="KW-0812">Transmembrane</keyword>
<dbReference type="PANTHER" id="PTHR32063:SF33">
    <property type="entry name" value="RND SUPERFAMILY EFFLUX PUMP PERMEASE COMPONENT"/>
    <property type="match status" value="1"/>
</dbReference>
<feature type="transmembrane region" description="Helical" evidence="2">
    <location>
        <begin position="931"/>
        <end position="952"/>
    </location>
</feature>
<sequence>MHTAIRWFAHNPVAANLLMILLLLGGAYGAIATNQEEFPNFDIKIISIAVPYLGAAPIEVERSVCVRIEETIEGLEGIDKINSTSTEGLCSVWVELLVDADEAAVLNEVKGRVDAINSFPKETEKPIVSKAAVTRRVVQIAVSGKTDERTLKEIGRNLRDDIAAIKGISQVAVDYIRPYEVSIEVSEVALRRHGITLAQVSRVIRDSSLDMPGGAIKTRNGEILIRTTGQAYWGQEFENIIVLTEKDGTRVALSDIAVIRDTFEEGDLRARFNGDRGVVVNVSQVGKEDLIMIAEQVRELVGEYQYEVPEGIELNTWIDTSFELQERMSVLTKNAGGGLVLVLVILALFLKFRIAMWVAIGIPVALLGTLAALPFTDITISTMTVMAFILVLGIVVDDAIVVGERVFAHEQMGKPPLQAAIDGTWEVSVPVIFGVLTTIAAFLPLIMVEGRMAGFFAPIGWVVMFALICSLIESQLILPSHLAHRNRSEPTSRIAIAWDKFQGGLSAWLEKLAIRHYKPFVRRVVTWRYVSASVGLGVLILALSLIASGRVVFGFFPAIEGDRVYAGLELPEGISAEVTLAAAGQIEAAARRLNEDMTRELGMSQPLVRNMLSSVGQKVDRDGPGGPAGAGRSNIAEIVIDLAPLSERNNISSKEVVVRWREYVGAVPDAVQLTFDADKYSAGSPIEYQLKGKSIDELREAAEELKAELSRYSGVFDISDSFRSGKQEIQLSLLPEARNLGLTLADLAGQVRAAFYGTEAQRMQRGQDDVRVMVRFPEQERKSIGNLEDMYIRTPSGQEVPFYSVAKFEISRGYSSINRIDGRRTITVRADVDRSVVAPEEVSSSIRRELIPAFQKRYPKVNVSLGGELDESATAMRGLAIGSLFSMVVIFGLLAIPLKSYLQPLAIMSVIPFGAVGAIVGHYLMGVQLMFFSALGIVALSGVVVNSSLVLVDYANRRRREGVLLIEAILDACVVRFRPIMLTSVTTFMGLVPLMSTTTPATAPFKPMAISLAWGVLFATFITLLLVPCLYLMVEDWKHQLARFSAWLGHRPPPERQLRMKVDADST</sequence>
<evidence type="ECO:0000313" key="3">
    <source>
        <dbReference type="EMBL" id="EAW30826.1"/>
    </source>
</evidence>
<protein>
    <submittedName>
        <fullName evidence="3">Cobalt-zinc-cadmium resistance protein (CzcA)-like</fullName>
    </submittedName>
</protein>
<feature type="coiled-coil region" evidence="1">
    <location>
        <begin position="688"/>
        <end position="715"/>
    </location>
</feature>
<feature type="transmembrane region" description="Helical" evidence="2">
    <location>
        <begin position="357"/>
        <end position="376"/>
    </location>
</feature>